<name>E3NL67_CAERE</name>
<keyword evidence="3" id="KW-1185">Reference proteome</keyword>
<feature type="domain" description="Reverse transcriptase" evidence="1">
    <location>
        <begin position="186"/>
        <end position="440"/>
    </location>
</feature>
<dbReference type="PANTHER" id="PTHR33332">
    <property type="entry name" value="REVERSE TRANSCRIPTASE DOMAIN-CONTAINING PROTEIN"/>
    <property type="match status" value="1"/>
</dbReference>
<dbReference type="InterPro" id="IPR000477">
    <property type="entry name" value="RT_dom"/>
</dbReference>
<dbReference type="PROSITE" id="PS50878">
    <property type="entry name" value="RT_POL"/>
    <property type="match status" value="1"/>
</dbReference>
<dbReference type="Pfam" id="PF00078">
    <property type="entry name" value="RVT_1"/>
    <property type="match status" value="1"/>
</dbReference>
<dbReference type="OrthoDB" id="410104at2759"/>
<dbReference type="PRINTS" id="PR01345">
    <property type="entry name" value="CERVTRCPTASE"/>
</dbReference>
<protein>
    <recommendedName>
        <fullName evidence="1">Reverse transcriptase domain-containing protein</fullName>
    </recommendedName>
</protein>
<dbReference type="OMA" id="SHTIAMG"/>
<dbReference type="InterPro" id="IPR043502">
    <property type="entry name" value="DNA/RNA_pol_sf"/>
</dbReference>
<evidence type="ECO:0000313" key="2">
    <source>
        <dbReference type="EMBL" id="EFP04192.1"/>
    </source>
</evidence>
<dbReference type="STRING" id="31234.E3NL67"/>
<evidence type="ECO:0000313" key="3">
    <source>
        <dbReference type="Proteomes" id="UP000008281"/>
    </source>
</evidence>
<organism evidence="3">
    <name type="scientific">Caenorhabditis remanei</name>
    <name type="common">Caenorhabditis vulgaris</name>
    <dbReference type="NCBI Taxonomy" id="31234"/>
    <lineage>
        <taxon>Eukaryota</taxon>
        <taxon>Metazoa</taxon>
        <taxon>Ecdysozoa</taxon>
        <taxon>Nematoda</taxon>
        <taxon>Chromadorea</taxon>
        <taxon>Rhabditida</taxon>
        <taxon>Rhabditina</taxon>
        <taxon>Rhabditomorpha</taxon>
        <taxon>Rhabditoidea</taxon>
        <taxon>Rhabditidae</taxon>
        <taxon>Peloderinae</taxon>
        <taxon>Caenorhabditis</taxon>
    </lineage>
</organism>
<dbReference type="CDD" id="cd01650">
    <property type="entry name" value="RT_nLTR_like"/>
    <property type="match status" value="1"/>
</dbReference>
<dbReference type="AlphaFoldDB" id="E3NL67"/>
<dbReference type="EMBL" id="DS268866">
    <property type="protein sequence ID" value="EFP04192.1"/>
    <property type="molecule type" value="Genomic_DNA"/>
</dbReference>
<dbReference type="SUPFAM" id="SSF56672">
    <property type="entry name" value="DNA/RNA polymerases"/>
    <property type="match status" value="1"/>
</dbReference>
<dbReference type="eggNOG" id="KOG1075">
    <property type="taxonomic scope" value="Eukaryota"/>
</dbReference>
<reference evidence="2" key="1">
    <citation type="submission" date="2007-07" db="EMBL/GenBank/DDBJ databases">
        <title>PCAP assembly of the Caenorhabditis remanei genome.</title>
        <authorList>
            <consortium name="The Caenorhabditis remanei Sequencing Consortium"/>
            <person name="Wilson R.K."/>
        </authorList>
    </citation>
    <scope>NUCLEOTIDE SEQUENCE [LARGE SCALE GENOMIC DNA]</scope>
    <source>
        <strain evidence="2">PB4641</strain>
    </source>
</reference>
<proteinExistence type="predicted"/>
<gene>
    <name evidence="2" type="ORF">CRE_10695</name>
</gene>
<evidence type="ECO:0000259" key="1">
    <source>
        <dbReference type="PROSITE" id="PS50878"/>
    </source>
</evidence>
<dbReference type="Proteomes" id="UP000008281">
    <property type="component" value="Unassembled WGS sequence"/>
</dbReference>
<dbReference type="InParanoid" id="E3NL67"/>
<sequence>MPPVKTRGPSNLSRQLKRVRASYSKALKLSTPPPALIQKFKARIKNIQHSMKIKLHRRENYILASLHSRSSRTLINSRVKCRSAIPHLSVGNELITSDSAKASIFSTEFLSNYNSTGPSSPSFSTTKTPSSPHTLPLMDLFPPWVIEQTITKIPPKCGFSVHLANYYVIKQCATTLALPLSIIFSESFKTSTVPKAWLHATIIPVFKKGNPSSPQNYRPISLTDPFARLFERIICRQIRLDVGHQFSVHQHGFLPRRSCPSSLVYSTSNYKRILKDHQTVDVVFFDFRKAFDQVNHTLLLQKLKGFGVPLQYVSWFQSFLKDRTFSVMVNGSIDSIISPIPSGVPQGTVAGPLLFLIFINDLLLSLPSSIHFAAFADDIKLYSHDSILLQSGIDIVSEWASANSLPLAHTKTTLLRLGNRTVFSKIDDLSLNEEWMDRNLAAEIGNVISCSRLPTCSSAQIFYIYLQQVEWAIGFYYRELESCLGNGTLKEIKKICNSIPRPPSDEVDLSPCQGFFDPCFSEELVNQKTCTNAHLPNFQALSSALYTDCKALYQNAADWKQYSIYWYRSS</sequence>
<dbReference type="HOGENOM" id="CLU_478376_0_0_1"/>
<accession>E3NL67</accession>